<comment type="similarity">
    <text evidence="1 7">Belongs to the DeoC/FbaB aldolase family. DeoC type 1 subfamily.</text>
</comment>
<comment type="pathway">
    <text evidence="7">Carbohydrate degradation; 2-deoxy-D-ribose 1-phosphate degradation; D-glyceraldehyde 3-phosphate and acetaldehyde from 2-deoxy-alpha-D-ribose 1-phosphate: step 2/2.</text>
</comment>
<feature type="active site" description="Proton donor/acceptor" evidence="7">
    <location>
        <position position="194"/>
    </location>
</feature>
<evidence type="ECO:0000256" key="5">
    <source>
        <dbReference type="ARBA" id="ARBA00048791"/>
    </source>
</evidence>
<reference evidence="8 9" key="1">
    <citation type="submission" date="2020-01" db="EMBL/GenBank/DDBJ databases">
        <title>Whole genome sequence of Heliobacterium gestii DSM 11169.</title>
        <authorList>
            <person name="Kyndt J.A."/>
            <person name="Meyer T.E."/>
        </authorList>
    </citation>
    <scope>NUCLEOTIDE SEQUENCE [LARGE SCALE GENOMIC DNA]</scope>
    <source>
        <strain evidence="8 9">DSM 11169</strain>
    </source>
</reference>
<evidence type="ECO:0000313" key="8">
    <source>
        <dbReference type="EMBL" id="MZP44257.1"/>
    </source>
</evidence>
<dbReference type="HAMAP" id="MF_00114">
    <property type="entry name" value="DeoC_type1"/>
    <property type="match status" value="1"/>
</dbReference>
<comment type="catalytic activity">
    <reaction evidence="5 7">
        <text>2-deoxy-D-ribose 5-phosphate = D-glyceraldehyde 3-phosphate + acetaldehyde</text>
        <dbReference type="Rhea" id="RHEA:12821"/>
        <dbReference type="ChEBI" id="CHEBI:15343"/>
        <dbReference type="ChEBI" id="CHEBI:59776"/>
        <dbReference type="ChEBI" id="CHEBI:62877"/>
        <dbReference type="EC" id="4.1.2.4"/>
    </reaction>
</comment>
<evidence type="ECO:0000256" key="4">
    <source>
        <dbReference type="ARBA" id="ARBA00023270"/>
    </source>
</evidence>
<dbReference type="InterPro" id="IPR028581">
    <property type="entry name" value="DeoC_typeI"/>
</dbReference>
<feature type="active site" description="Proton donor/acceptor" evidence="7">
    <location>
        <position position="100"/>
    </location>
</feature>
<dbReference type="CDD" id="cd00959">
    <property type="entry name" value="DeoC"/>
    <property type="match status" value="1"/>
</dbReference>
<evidence type="ECO:0000256" key="2">
    <source>
        <dbReference type="ARBA" id="ARBA00022490"/>
    </source>
</evidence>
<dbReference type="AlphaFoldDB" id="A0A845LBS7"/>
<name>A0A845LBS7_HELGE</name>
<dbReference type="InterPro" id="IPR011343">
    <property type="entry name" value="DeoC"/>
</dbReference>
<dbReference type="PANTHER" id="PTHR10889">
    <property type="entry name" value="DEOXYRIBOSE-PHOSPHATE ALDOLASE"/>
    <property type="match status" value="1"/>
</dbReference>
<dbReference type="GO" id="GO:0016052">
    <property type="term" value="P:carbohydrate catabolic process"/>
    <property type="evidence" value="ECO:0007669"/>
    <property type="project" value="TreeGrafter"/>
</dbReference>
<dbReference type="PIRSF" id="PIRSF001357">
    <property type="entry name" value="DeoC"/>
    <property type="match status" value="1"/>
</dbReference>
<gene>
    <name evidence="7" type="primary">deoC</name>
    <name evidence="8" type="ORF">GTO89_14580</name>
</gene>
<organism evidence="8 9">
    <name type="scientific">Heliomicrobium gestii</name>
    <name type="common">Heliobacterium gestii</name>
    <dbReference type="NCBI Taxonomy" id="2699"/>
    <lineage>
        <taxon>Bacteria</taxon>
        <taxon>Bacillati</taxon>
        <taxon>Bacillota</taxon>
        <taxon>Clostridia</taxon>
        <taxon>Eubacteriales</taxon>
        <taxon>Heliobacteriaceae</taxon>
        <taxon>Heliomicrobium</taxon>
    </lineage>
</organism>
<dbReference type="NCBIfam" id="TIGR00126">
    <property type="entry name" value="deoC"/>
    <property type="match status" value="1"/>
</dbReference>
<dbReference type="RefSeq" id="WP_161262825.1">
    <property type="nucleotide sequence ID" value="NZ_JAFBDC010000014.1"/>
</dbReference>
<feature type="active site" description="Schiff-base intermediate with acetaldehyde" evidence="7">
    <location>
        <position position="165"/>
    </location>
</feature>
<dbReference type="UniPathway" id="UPA00002">
    <property type="reaction ID" value="UER00468"/>
</dbReference>
<dbReference type="GO" id="GO:0005737">
    <property type="term" value="C:cytoplasm"/>
    <property type="evidence" value="ECO:0007669"/>
    <property type="project" value="UniProtKB-SubCell"/>
</dbReference>
<evidence type="ECO:0000256" key="1">
    <source>
        <dbReference type="ARBA" id="ARBA00010936"/>
    </source>
</evidence>
<evidence type="ECO:0000256" key="3">
    <source>
        <dbReference type="ARBA" id="ARBA00023239"/>
    </source>
</evidence>
<proteinExistence type="inferred from homology"/>
<keyword evidence="4 7" id="KW-0704">Schiff base</keyword>
<sequence>MTVPTKERWTRERVAAMIDHTLLKPDAGEEQISALCREAAAYGFASVCVNPVWVETCAVLLQNSPVKVATVIGFPLGASYSRLKAFEAKEALKAGAEELDMVINLGWAKMGRWDAVEADIAAVVLEARRHPGVLVKVILETSLLTDEQIVAACHCALAAGADYVKTSTGFGPGGAAVEHVSLMAGTVGTRARVKASGGIRTAETALRMLEAGADRLGTSASMTILDGLPSAADCPPED</sequence>
<accession>A0A845LBS7</accession>
<protein>
    <recommendedName>
        <fullName evidence="7">Deoxyribose-phosphate aldolase</fullName>
        <shortName evidence="7">DERA</shortName>
        <ecNumber evidence="7">4.1.2.4</ecNumber>
    </recommendedName>
    <alternativeName>
        <fullName evidence="7">2-deoxy-D-ribose 5-phosphate aldolase</fullName>
    </alternativeName>
    <alternativeName>
        <fullName evidence="7">Phosphodeoxyriboaldolase</fullName>
        <shortName evidence="7">Deoxyriboaldolase</shortName>
    </alternativeName>
</protein>
<dbReference type="Gene3D" id="3.20.20.70">
    <property type="entry name" value="Aldolase class I"/>
    <property type="match status" value="1"/>
</dbReference>
<dbReference type="PANTHER" id="PTHR10889:SF1">
    <property type="entry name" value="DEOXYRIBOSE-PHOSPHATE ALDOLASE"/>
    <property type="match status" value="1"/>
</dbReference>
<dbReference type="InterPro" id="IPR013785">
    <property type="entry name" value="Aldolase_TIM"/>
</dbReference>
<dbReference type="EMBL" id="WXEX01000014">
    <property type="protein sequence ID" value="MZP44257.1"/>
    <property type="molecule type" value="Genomic_DNA"/>
</dbReference>
<dbReference type="FunFam" id="3.20.20.70:FF:000044">
    <property type="entry name" value="Deoxyribose-phosphate aldolase"/>
    <property type="match status" value="1"/>
</dbReference>
<evidence type="ECO:0000313" key="9">
    <source>
        <dbReference type="Proteomes" id="UP000471031"/>
    </source>
</evidence>
<dbReference type="SUPFAM" id="SSF51569">
    <property type="entry name" value="Aldolase"/>
    <property type="match status" value="1"/>
</dbReference>
<dbReference type="Pfam" id="PF01791">
    <property type="entry name" value="DeoC"/>
    <property type="match status" value="1"/>
</dbReference>
<comment type="function">
    <text evidence="6 7">Catalyzes a reversible aldol reaction between acetaldehyde and D-glyceraldehyde 3-phosphate to generate 2-deoxy-D-ribose 5-phosphate.</text>
</comment>
<dbReference type="GO" id="GO:0006018">
    <property type="term" value="P:2-deoxyribose 1-phosphate catabolic process"/>
    <property type="evidence" value="ECO:0007669"/>
    <property type="project" value="UniProtKB-UniRule"/>
</dbReference>
<dbReference type="GO" id="GO:0009264">
    <property type="term" value="P:deoxyribonucleotide catabolic process"/>
    <property type="evidence" value="ECO:0007669"/>
    <property type="project" value="UniProtKB-UniRule"/>
</dbReference>
<dbReference type="GO" id="GO:0004139">
    <property type="term" value="F:deoxyribose-phosphate aldolase activity"/>
    <property type="evidence" value="ECO:0007669"/>
    <property type="project" value="UniProtKB-UniRule"/>
</dbReference>
<keyword evidence="9" id="KW-1185">Reference proteome</keyword>
<dbReference type="OrthoDB" id="9778711at2"/>
<dbReference type="Proteomes" id="UP000471031">
    <property type="component" value="Unassembled WGS sequence"/>
</dbReference>
<dbReference type="SMART" id="SM01133">
    <property type="entry name" value="DeoC"/>
    <property type="match status" value="1"/>
</dbReference>
<keyword evidence="3 7" id="KW-0456">Lyase</keyword>
<dbReference type="InterPro" id="IPR002915">
    <property type="entry name" value="DeoC/FbaB/LacD_aldolase"/>
</dbReference>
<evidence type="ECO:0000256" key="6">
    <source>
        <dbReference type="ARBA" id="ARBA00056337"/>
    </source>
</evidence>
<evidence type="ECO:0000256" key="7">
    <source>
        <dbReference type="HAMAP-Rule" id="MF_00114"/>
    </source>
</evidence>
<keyword evidence="2 7" id="KW-0963">Cytoplasm</keyword>
<comment type="caution">
    <text evidence="8">The sequence shown here is derived from an EMBL/GenBank/DDBJ whole genome shotgun (WGS) entry which is preliminary data.</text>
</comment>
<dbReference type="EC" id="4.1.2.4" evidence="7"/>
<comment type="subcellular location">
    <subcellularLocation>
        <location evidence="7">Cytoplasm</location>
    </subcellularLocation>
</comment>